<dbReference type="PRINTS" id="PR02008">
    <property type="entry name" value="RCMTFAMILY"/>
</dbReference>
<name>A0A2T9X1S3_9CREN</name>
<dbReference type="PROSITE" id="PS51686">
    <property type="entry name" value="SAM_MT_RSMB_NOP"/>
    <property type="match status" value="1"/>
</dbReference>
<proteinExistence type="predicted"/>
<dbReference type="EMBL" id="QEFD01000235">
    <property type="protein sequence ID" value="PVU74034.1"/>
    <property type="molecule type" value="Genomic_DNA"/>
</dbReference>
<dbReference type="CDD" id="cd02440">
    <property type="entry name" value="AdoMet_MTases"/>
    <property type="match status" value="1"/>
</dbReference>
<dbReference type="GO" id="GO:0008173">
    <property type="term" value="F:RNA methyltransferase activity"/>
    <property type="evidence" value="ECO:0007669"/>
    <property type="project" value="InterPro"/>
</dbReference>
<dbReference type="InterPro" id="IPR029063">
    <property type="entry name" value="SAM-dependent_MTases_sf"/>
</dbReference>
<dbReference type="InterPro" id="IPR049560">
    <property type="entry name" value="MeTrfase_RsmB-F_NOP2_cat"/>
</dbReference>
<dbReference type="AlphaFoldDB" id="A0A2T9X1S3"/>
<evidence type="ECO:0000256" key="1">
    <source>
        <dbReference type="ARBA" id="ARBA00022603"/>
    </source>
</evidence>
<keyword evidence="4" id="KW-0694">RNA-binding</keyword>
<dbReference type="Gene3D" id="3.40.50.150">
    <property type="entry name" value="Vaccinia Virus protein VP39"/>
    <property type="match status" value="1"/>
</dbReference>
<dbReference type="Proteomes" id="UP000245638">
    <property type="component" value="Unassembled WGS sequence"/>
</dbReference>
<gene>
    <name evidence="6" type="ORF">DDW13_09085</name>
</gene>
<dbReference type="SUPFAM" id="SSF53335">
    <property type="entry name" value="S-adenosyl-L-methionine-dependent methyltransferases"/>
    <property type="match status" value="1"/>
</dbReference>
<keyword evidence="3" id="KW-0949">S-adenosyl-L-methionine</keyword>
<feature type="domain" description="SAM-dependent MTase RsmB/NOP-type" evidence="5">
    <location>
        <begin position="79"/>
        <end position="344"/>
    </location>
</feature>
<keyword evidence="1" id="KW-0489">Methyltransferase</keyword>
<evidence type="ECO:0000259" key="5">
    <source>
        <dbReference type="PROSITE" id="PS51686"/>
    </source>
</evidence>
<comment type="caution">
    <text evidence="6">The sequence shown here is derived from an EMBL/GenBank/DDBJ whole genome shotgun (WGS) entry which is preliminary data.</text>
</comment>
<organism evidence="6 7">
    <name type="scientific">Acidianus hospitalis</name>
    <dbReference type="NCBI Taxonomy" id="563177"/>
    <lineage>
        <taxon>Archaea</taxon>
        <taxon>Thermoproteota</taxon>
        <taxon>Thermoprotei</taxon>
        <taxon>Sulfolobales</taxon>
        <taxon>Sulfolobaceae</taxon>
        <taxon>Acidianus</taxon>
    </lineage>
</organism>
<evidence type="ECO:0000256" key="3">
    <source>
        <dbReference type="ARBA" id="ARBA00022691"/>
    </source>
</evidence>
<keyword evidence="2" id="KW-0808">Transferase</keyword>
<accession>A0A2T9X1S3</accession>
<dbReference type="InterPro" id="IPR001678">
    <property type="entry name" value="MeTrfase_RsmB-F_NOP2_dom"/>
</dbReference>
<dbReference type="Pfam" id="PF01189">
    <property type="entry name" value="Methyltr_RsmB-F"/>
    <property type="match status" value="1"/>
</dbReference>
<dbReference type="PANTHER" id="PTHR22807:SF70">
    <property type="entry name" value="TRNA_RRNA CYTOSINE-C5-METHYLASE, NOL1_NOP2_SUN FAMILY, FUSED TO N-TERMINAL NUSB REGULATOR DOMAIN"/>
    <property type="match status" value="1"/>
</dbReference>
<evidence type="ECO:0000313" key="6">
    <source>
        <dbReference type="EMBL" id="PVU74034.1"/>
    </source>
</evidence>
<dbReference type="GO" id="GO:0003723">
    <property type="term" value="F:RNA binding"/>
    <property type="evidence" value="ECO:0007669"/>
    <property type="project" value="UniProtKB-KW"/>
</dbReference>
<dbReference type="GO" id="GO:0001510">
    <property type="term" value="P:RNA methylation"/>
    <property type="evidence" value="ECO:0007669"/>
    <property type="project" value="InterPro"/>
</dbReference>
<sequence>MKKNLSPERAFDIAFKKYMQGDRKELYREFIEYIKKYLYERNVYPGISPREVDMTINPDPMLSFPKWIFERLYALLGEEGIKGIYNHKTWARVNELKANVNDVIRLLESEGYKVKRTEINFLLEIESADKRISDSTAFKEGLLIPQDKSSVLAVMTLDPKPYEKILEIGSAPGVKSSLIQQLTRNKSFLISIDISEKRIMQQKKLMEKWGVHNVELIVADALHLPIRKADKVFIDAPCSNSGTINVDPSVVLRLNKRKLHELSSIQIGILREASKLKTQVVYITCSLFPEEGEKVVEKFGRNLVRIPNEGHEGYKKSRVWLRVFRTYPHKDFSEGFFIAKLDFSSPHFFQ</sequence>
<protein>
    <submittedName>
        <fullName evidence="6">Fmu (Sun) domain-containing protein</fullName>
    </submittedName>
</protein>
<evidence type="ECO:0000256" key="2">
    <source>
        <dbReference type="ARBA" id="ARBA00022679"/>
    </source>
</evidence>
<dbReference type="InterPro" id="IPR023267">
    <property type="entry name" value="RCMT"/>
</dbReference>
<evidence type="ECO:0000313" key="7">
    <source>
        <dbReference type="Proteomes" id="UP000245638"/>
    </source>
</evidence>
<reference evidence="6 7" key="1">
    <citation type="journal article" date="2015" name="Appl. Environ. Microbiol.">
        <title>Nanoarchaeota, Their Sulfolobales Host, and Nanoarchaeota Virus Distribution across Yellowstone National Park Hot Springs.</title>
        <authorList>
            <person name="Munson-McGee J.H."/>
            <person name="Field E.K."/>
            <person name="Bateson M."/>
            <person name="Rooney C."/>
            <person name="Stepanauskas R."/>
            <person name="Young M.J."/>
        </authorList>
    </citation>
    <scope>NUCLEOTIDE SEQUENCE [LARGE SCALE GENOMIC DNA]</scope>
    <source>
        <strain evidence="6">SCGC AC-742_N10</strain>
    </source>
</reference>
<dbReference type="PANTHER" id="PTHR22807">
    <property type="entry name" value="NOP2 YEAST -RELATED NOL1/NOP2/FMU SUN DOMAIN-CONTAINING"/>
    <property type="match status" value="1"/>
</dbReference>
<evidence type="ECO:0000256" key="4">
    <source>
        <dbReference type="ARBA" id="ARBA00022884"/>
    </source>
</evidence>